<dbReference type="SUPFAM" id="SSF46689">
    <property type="entry name" value="Homeodomain-like"/>
    <property type="match status" value="1"/>
</dbReference>
<dbReference type="Pfam" id="PF02311">
    <property type="entry name" value="AraC_binding"/>
    <property type="match status" value="1"/>
</dbReference>
<dbReference type="Pfam" id="PF12833">
    <property type="entry name" value="HTH_18"/>
    <property type="match status" value="1"/>
</dbReference>
<dbReference type="OrthoDB" id="9814125at2"/>
<feature type="domain" description="HTH araC/xylS-type" evidence="4">
    <location>
        <begin position="192"/>
        <end position="290"/>
    </location>
</feature>
<dbReference type="GO" id="GO:0043565">
    <property type="term" value="F:sequence-specific DNA binding"/>
    <property type="evidence" value="ECO:0007669"/>
    <property type="project" value="InterPro"/>
</dbReference>
<gene>
    <name evidence="5" type="ORF">VW23_006655</name>
</gene>
<dbReference type="InterPro" id="IPR003313">
    <property type="entry name" value="AraC-bd"/>
</dbReference>
<keyword evidence="3" id="KW-0804">Transcription</keyword>
<dbReference type="GO" id="GO:0003700">
    <property type="term" value="F:DNA-binding transcription factor activity"/>
    <property type="evidence" value="ECO:0007669"/>
    <property type="project" value="InterPro"/>
</dbReference>
<dbReference type="InterPro" id="IPR018060">
    <property type="entry name" value="HTH_AraC"/>
</dbReference>
<evidence type="ECO:0000256" key="3">
    <source>
        <dbReference type="ARBA" id="ARBA00023163"/>
    </source>
</evidence>
<keyword evidence="2" id="KW-0238">DNA-binding</keyword>
<comment type="caution">
    <text evidence="5">The sequence shown here is derived from an EMBL/GenBank/DDBJ whole genome shotgun (WGS) entry which is preliminary data.</text>
</comment>
<dbReference type="InterPro" id="IPR037923">
    <property type="entry name" value="HTH-like"/>
</dbReference>
<dbReference type="SMART" id="SM00342">
    <property type="entry name" value="HTH_ARAC"/>
    <property type="match status" value="1"/>
</dbReference>
<dbReference type="PANTHER" id="PTHR43280:SF32">
    <property type="entry name" value="TRANSCRIPTIONAL REGULATORY PROTEIN"/>
    <property type="match status" value="1"/>
</dbReference>
<dbReference type="AlphaFoldDB" id="A0A1E5XHI7"/>
<dbReference type="RefSeq" id="WP_069912646.1">
    <property type="nucleotide sequence ID" value="NZ_LAJE02000401.1"/>
</dbReference>
<accession>A0A1E5XHI7</accession>
<dbReference type="PANTHER" id="PTHR43280">
    <property type="entry name" value="ARAC-FAMILY TRANSCRIPTIONAL REGULATOR"/>
    <property type="match status" value="1"/>
</dbReference>
<evidence type="ECO:0000259" key="4">
    <source>
        <dbReference type="PROSITE" id="PS01124"/>
    </source>
</evidence>
<evidence type="ECO:0000313" key="6">
    <source>
        <dbReference type="Proteomes" id="UP000095463"/>
    </source>
</evidence>
<evidence type="ECO:0000256" key="1">
    <source>
        <dbReference type="ARBA" id="ARBA00023015"/>
    </source>
</evidence>
<evidence type="ECO:0000256" key="2">
    <source>
        <dbReference type="ARBA" id="ARBA00023125"/>
    </source>
</evidence>
<evidence type="ECO:0000313" key="5">
    <source>
        <dbReference type="EMBL" id="OEO28070.1"/>
    </source>
</evidence>
<keyword evidence="6" id="KW-1185">Reference proteome</keyword>
<dbReference type="EMBL" id="LAJE02000401">
    <property type="protein sequence ID" value="OEO28070.1"/>
    <property type="molecule type" value="Genomic_DNA"/>
</dbReference>
<proteinExistence type="predicted"/>
<dbReference type="SUPFAM" id="SSF51215">
    <property type="entry name" value="Regulatory protein AraC"/>
    <property type="match status" value="1"/>
</dbReference>
<keyword evidence="1" id="KW-0805">Transcription regulation</keyword>
<sequence>MARNRQDAKWLDYTPKGRPLDLEVFPFVSLRQRETAAELLTTHRFSFYTLISVTAGEVTQLVDFEPIACAAGSVLVLRPGQVHNFGGLDWEGWMVIFRPEFLPSGSEAISELIPALGLDRLPDHLQFSPADFAPVADSISRMQQDAASDAQARELHALLRYQLCALLLRLTLLHDRAAAGVGSRSRGRQRFLKFRALLEQQFTAWHHVAHYADALACTEKSLTRSALEVTGRTAKQVIAQRLTLEAKRLLAHTERPVFLISESLGFDEATNFAKFFRRETGLSPGQFRDRQAG</sequence>
<dbReference type="InterPro" id="IPR009057">
    <property type="entry name" value="Homeodomain-like_sf"/>
</dbReference>
<dbReference type="PROSITE" id="PS01124">
    <property type="entry name" value="HTH_ARAC_FAMILY_2"/>
    <property type="match status" value="1"/>
</dbReference>
<organism evidence="5 6">
    <name type="scientific">Devosia insulae DS-56</name>
    <dbReference type="NCBI Taxonomy" id="1116389"/>
    <lineage>
        <taxon>Bacteria</taxon>
        <taxon>Pseudomonadati</taxon>
        <taxon>Pseudomonadota</taxon>
        <taxon>Alphaproteobacteria</taxon>
        <taxon>Hyphomicrobiales</taxon>
        <taxon>Devosiaceae</taxon>
        <taxon>Devosia</taxon>
    </lineage>
</organism>
<protein>
    <recommendedName>
        <fullName evidence="4">HTH araC/xylS-type domain-containing protein</fullName>
    </recommendedName>
</protein>
<dbReference type="Gene3D" id="1.10.10.60">
    <property type="entry name" value="Homeodomain-like"/>
    <property type="match status" value="1"/>
</dbReference>
<name>A0A1E5XHI7_9HYPH</name>
<dbReference type="Proteomes" id="UP000095463">
    <property type="component" value="Unassembled WGS sequence"/>
</dbReference>
<reference evidence="5 6" key="1">
    <citation type="journal article" date="2015" name="Genome Announc.">
        <title>Genome Assemblies of Three Soil-Associated Devosia species: D. insulae, D. limi, and D. soli.</title>
        <authorList>
            <person name="Hassan Y.I."/>
            <person name="Lepp D."/>
            <person name="Zhou T."/>
        </authorList>
    </citation>
    <scope>NUCLEOTIDE SEQUENCE [LARGE SCALE GENOMIC DNA]</scope>
    <source>
        <strain evidence="5 6">DS-56</strain>
    </source>
</reference>